<gene>
    <name evidence="5" type="ORF">DFJ68_2321</name>
</gene>
<feature type="domain" description="HTH gntR-type" evidence="4">
    <location>
        <begin position="11"/>
        <end position="78"/>
    </location>
</feature>
<dbReference type="InterPro" id="IPR008920">
    <property type="entry name" value="TF_FadR/GntR_C"/>
</dbReference>
<dbReference type="GO" id="GO:0003700">
    <property type="term" value="F:DNA-binding transcription factor activity"/>
    <property type="evidence" value="ECO:0007669"/>
    <property type="project" value="InterPro"/>
</dbReference>
<keyword evidence="6" id="KW-1185">Reference proteome</keyword>
<evidence type="ECO:0000259" key="4">
    <source>
        <dbReference type="PROSITE" id="PS50949"/>
    </source>
</evidence>
<dbReference type="InterPro" id="IPR036388">
    <property type="entry name" value="WH-like_DNA-bd_sf"/>
</dbReference>
<dbReference type="GO" id="GO:0003677">
    <property type="term" value="F:DNA binding"/>
    <property type="evidence" value="ECO:0007669"/>
    <property type="project" value="UniProtKB-KW"/>
</dbReference>
<comment type="caution">
    <text evidence="5">The sequence shown here is derived from an EMBL/GenBank/DDBJ whole genome shotgun (WGS) entry which is preliminary data.</text>
</comment>
<dbReference type="SUPFAM" id="SSF48008">
    <property type="entry name" value="GntR ligand-binding domain-like"/>
    <property type="match status" value="1"/>
</dbReference>
<dbReference type="SMART" id="SM00895">
    <property type="entry name" value="FCD"/>
    <property type="match status" value="1"/>
</dbReference>
<dbReference type="AlphaFoldDB" id="A0A495XX66"/>
<dbReference type="Proteomes" id="UP000278440">
    <property type="component" value="Unassembled WGS sequence"/>
</dbReference>
<dbReference type="PANTHER" id="PTHR43537">
    <property type="entry name" value="TRANSCRIPTIONAL REGULATOR, GNTR FAMILY"/>
    <property type="match status" value="1"/>
</dbReference>
<dbReference type="PROSITE" id="PS50949">
    <property type="entry name" value="HTH_GNTR"/>
    <property type="match status" value="1"/>
</dbReference>
<sequence>MESQTIGSAHLGLRDQVLAELRRRIVDGDYPPGERLTEDRLAADFGVSRNPVREALRVVEADGLVTMAPRRGAVVATPDPKAVADLFAVRAGLEAVAARLAAERATPQDVTRLRDLVDAARRATDAADFSRVAELNSDLHMSIIDISGNRWLSTISAAVYLHVHWIFRITASHRAPHSWSEHTHLVDAIASGDGDAAEAAAHAHVAAATAAALENLAAAD</sequence>
<protein>
    <submittedName>
        <fullName evidence="5">GntR family transcriptional regulator</fullName>
    </submittedName>
</protein>
<evidence type="ECO:0000256" key="1">
    <source>
        <dbReference type="ARBA" id="ARBA00023015"/>
    </source>
</evidence>
<dbReference type="PRINTS" id="PR00035">
    <property type="entry name" value="HTHGNTR"/>
</dbReference>
<dbReference type="Pfam" id="PF07729">
    <property type="entry name" value="FCD"/>
    <property type="match status" value="1"/>
</dbReference>
<reference evidence="5 6" key="1">
    <citation type="submission" date="2018-10" db="EMBL/GenBank/DDBJ databases">
        <title>Sequencing the genomes of 1000 actinobacteria strains.</title>
        <authorList>
            <person name="Klenk H.-P."/>
        </authorList>
    </citation>
    <scope>NUCLEOTIDE SEQUENCE [LARGE SCALE GENOMIC DNA]</scope>
    <source>
        <strain evidence="5 6">DSM 44267</strain>
    </source>
</reference>
<dbReference type="InterPro" id="IPR036390">
    <property type="entry name" value="WH_DNA-bd_sf"/>
</dbReference>
<dbReference type="InterPro" id="IPR011711">
    <property type="entry name" value="GntR_C"/>
</dbReference>
<name>A0A495XX66_9MICO</name>
<keyword evidence="2" id="KW-0238">DNA-binding</keyword>
<dbReference type="PANTHER" id="PTHR43537:SF44">
    <property type="entry name" value="GNTR FAMILY REGULATORY PROTEIN"/>
    <property type="match status" value="1"/>
</dbReference>
<dbReference type="Gene3D" id="1.10.10.10">
    <property type="entry name" value="Winged helix-like DNA-binding domain superfamily/Winged helix DNA-binding domain"/>
    <property type="match status" value="1"/>
</dbReference>
<evidence type="ECO:0000313" key="5">
    <source>
        <dbReference type="EMBL" id="RKT78867.1"/>
    </source>
</evidence>
<evidence type="ECO:0000256" key="3">
    <source>
        <dbReference type="ARBA" id="ARBA00023163"/>
    </source>
</evidence>
<dbReference type="EMBL" id="RBXT01000001">
    <property type="protein sequence ID" value="RKT78867.1"/>
    <property type="molecule type" value="Genomic_DNA"/>
</dbReference>
<dbReference type="CDD" id="cd07377">
    <property type="entry name" value="WHTH_GntR"/>
    <property type="match status" value="1"/>
</dbReference>
<proteinExistence type="predicted"/>
<dbReference type="Pfam" id="PF00392">
    <property type="entry name" value="GntR"/>
    <property type="match status" value="1"/>
</dbReference>
<keyword evidence="3" id="KW-0804">Transcription</keyword>
<accession>A0A495XX66</accession>
<evidence type="ECO:0000256" key="2">
    <source>
        <dbReference type="ARBA" id="ARBA00023125"/>
    </source>
</evidence>
<keyword evidence="1" id="KW-0805">Transcription regulation</keyword>
<dbReference type="Gene3D" id="1.20.120.530">
    <property type="entry name" value="GntR ligand-binding domain-like"/>
    <property type="match status" value="1"/>
</dbReference>
<dbReference type="SUPFAM" id="SSF46785">
    <property type="entry name" value="Winged helix' DNA-binding domain"/>
    <property type="match status" value="1"/>
</dbReference>
<dbReference type="InterPro" id="IPR000524">
    <property type="entry name" value="Tscrpt_reg_HTH_GntR"/>
</dbReference>
<dbReference type="SMART" id="SM00345">
    <property type="entry name" value="HTH_GNTR"/>
    <property type="match status" value="1"/>
</dbReference>
<dbReference type="RefSeq" id="WP_170165754.1">
    <property type="nucleotide sequence ID" value="NZ_RBXT01000001.1"/>
</dbReference>
<organism evidence="5 6">
    <name type="scientific">Terracoccus luteus</name>
    <dbReference type="NCBI Taxonomy" id="53356"/>
    <lineage>
        <taxon>Bacteria</taxon>
        <taxon>Bacillati</taxon>
        <taxon>Actinomycetota</taxon>
        <taxon>Actinomycetes</taxon>
        <taxon>Micrococcales</taxon>
        <taxon>Intrasporangiaceae</taxon>
        <taxon>Terracoccus</taxon>
    </lineage>
</organism>
<evidence type="ECO:0000313" key="6">
    <source>
        <dbReference type="Proteomes" id="UP000278440"/>
    </source>
</evidence>